<dbReference type="PROSITE" id="PS50075">
    <property type="entry name" value="CARRIER"/>
    <property type="match status" value="3"/>
</dbReference>
<dbReference type="CDD" id="cd05930">
    <property type="entry name" value="A_NRPS"/>
    <property type="match status" value="1"/>
</dbReference>
<dbReference type="InterPro" id="IPR006162">
    <property type="entry name" value="Ppantetheine_attach_site"/>
</dbReference>
<dbReference type="InterPro" id="IPR009081">
    <property type="entry name" value="PP-bd_ACP"/>
</dbReference>
<dbReference type="InterPro" id="IPR025110">
    <property type="entry name" value="AMP-bd_C"/>
</dbReference>
<dbReference type="InterPro" id="IPR010060">
    <property type="entry name" value="NRPS_synth"/>
</dbReference>
<dbReference type="PANTHER" id="PTHR45527">
    <property type="entry name" value="NONRIBOSOMAL PEPTIDE SYNTHETASE"/>
    <property type="match status" value="1"/>
</dbReference>
<dbReference type="SUPFAM" id="SSF47336">
    <property type="entry name" value="ACP-like"/>
    <property type="match status" value="3"/>
</dbReference>
<keyword evidence="2" id="KW-0596">Phosphopantetheine</keyword>
<feature type="region of interest" description="Disordered" evidence="5">
    <location>
        <begin position="4515"/>
        <end position="4534"/>
    </location>
</feature>
<feature type="compositionally biased region" description="Low complexity" evidence="5">
    <location>
        <begin position="4518"/>
        <end position="4531"/>
    </location>
</feature>
<feature type="compositionally biased region" description="Low complexity" evidence="5">
    <location>
        <begin position="26"/>
        <end position="36"/>
    </location>
</feature>
<dbReference type="Gene3D" id="3.40.50.980">
    <property type="match status" value="6"/>
</dbReference>
<feature type="compositionally biased region" description="Low complexity" evidence="5">
    <location>
        <begin position="4481"/>
        <end position="4496"/>
    </location>
</feature>
<dbReference type="Pfam" id="PF13193">
    <property type="entry name" value="AMP-binding_C"/>
    <property type="match status" value="3"/>
</dbReference>
<evidence type="ECO:0000256" key="1">
    <source>
        <dbReference type="ARBA" id="ARBA00001957"/>
    </source>
</evidence>
<feature type="compositionally biased region" description="Polar residues" evidence="5">
    <location>
        <begin position="1104"/>
        <end position="1113"/>
    </location>
</feature>
<evidence type="ECO:0000256" key="3">
    <source>
        <dbReference type="ARBA" id="ARBA00022553"/>
    </source>
</evidence>
<evidence type="ECO:0000256" key="5">
    <source>
        <dbReference type="SAM" id="MobiDB-lite"/>
    </source>
</evidence>
<dbReference type="CDD" id="cd17643">
    <property type="entry name" value="A_NRPS_Cytc1-like"/>
    <property type="match status" value="1"/>
</dbReference>
<dbReference type="SUPFAM" id="SSF56801">
    <property type="entry name" value="Acetyl-CoA synthetase-like"/>
    <property type="match status" value="4"/>
</dbReference>
<proteinExistence type="predicted"/>
<dbReference type="InterPro" id="IPR000873">
    <property type="entry name" value="AMP-dep_synth/lig_dom"/>
</dbReference>
<evidence type="ECO:0000313" key="7">
    <source>
        <dbReference type="EMBL" id="WNG47516.1"/>
    </source>
</evidence>
<feature type="domain" description="Carrier" evidence="6">
    <location>
        <begin position="3163"/>
        <end position="3237"/>
    </location>
</feature>
<dbReference type="PROSITE" id="PS00012">
    <property type="entry name" value="PHOSPHOPANTETHEINE"/>
    <property type="match status" value="3"/>
</dbReference>
<dbReference type="InterPro" id="IPR020845">
    <property type="entry name" value="AMP-binding_CS"/>
</dbReference>
<dbReference type="PROSITE" id="PS00455">
    <property type="entry name" value="AMP_BINDING"/>
    <property type="match status" value="4"/>
</dbReference>
<dbReference type="Pfam" id="PF00550">
    <property type="entry name" value="PP-binding"/>
    <property type="match status" value="3"/>
</dbReference>
<evidence type="ECO:0000256" key="4">
    <source>
        <dbReference type="ARBA" id="ARBA00022737"/>
    </source>
</evidence>
<dbReference type="Gene3D" id="3.30.300.30">
    <property type="match status" value="3"/>
</dbReference>
<feature type="compositionally biased region" description="Pro residues" evidence="5">
    <location>
        <begin position="4452"/>
        <end position="4464"/>
    </location>
</feature>
<keyword evidence="8" id="KW-1185">Reference proteome</keyword>
<sequence>MSDIRNRIANLPPEKREQFLRKLAERQQAPQVAQEAPPAPRPVRAPSEPSPLSFAQQRLWFLDRMEPGTTMFNIPAAFRLRGPLDVRALERALNALVERHESLRTRFLEQDGQPVQVAAPSLELKLDPEDLTGLPRERREEEALRLAAEEARRPFELTRGPLLRTTLLRLSPEEHILLLTMHHIVSDGWSMDVLIRDVGVFYEAFSAGTRPVLPELPLQYADFARQQQLEREGPALRRQLDYWKARLTGAPEVLELPTDRPRPAVQTFRGTTLPVELPAALVEELKALGRREGATLYMVLLAAFQTLLHRYSGQDDVCVGSPSAGRGRAELESLIGFFLNTLVLRTDLSGNPTFRELLGRVREAAMGAFDNQDVPFEKLVEELQPRRSLSYTPLFQVMLILQKPQGRPRLGALTLESIKSNAGQSMFDLTLSLVEVERGGLVGHLEYSTDLFEAETIARLTQHLRTVLEAVVAQPEQRVGDIPLLPQAEKQQVLVDFNRTHADVPLDVCFHQLFESQVARTPDALAVRDASSSLSYAALNARSNRLAHLLVDSGLQSDSLVALLAPRGCDFLASTLGILKSGAAWLPLDPFHPPHRLSQVLSLSRAPFVLVSDSLAPLLASALALLPTERRPRVLSLEASLSAASPEHNLPARSSPSSLAYVIFTSGSTGVPKGAMVEQRGMLNHLHAKVRDLALGPSDVVAQTASQCFDISVWQFFCALLVGGHTLVLPDDVAHSPRALLESLEKQSVSIAETVPSLLRALLEEADALGSSRPALSRLRFMLPTGEALPAETARRWLLCWPSIPLINAYGPTECSDDVTHGPLFSPPSSACVPIGKPICNTRLYVLDSHLRPCPIGVPGELFVGGAGVGRGYLLDPLRTASSFLPDPFSREPGARLYRTGDRVRWLPDGSLDFLGRIDFQVKVRGFRIELGEIEDCLSRLPSVREVVVVVREDSPGAQRLVAYLSARPGHSLQVESLRAHLAQHLPEYMVPSAFLFLESLPLSSNGKVDRKALPPPSDAPLSSSAYAPPRTRTEELLCGLFARLLRLERVGIHDDFFSLGGHSLLAARLVAQVREVLGLELPLRSLFEATTASRLAERLDTLKASSQGTSSAPPLRPAPRDGALPLSFSQQRLWFLDQWQPLSSVYNVPAALRLVGPLDVSAFQRSFDELLRRHESLRTTFQATVEEPLQVIHSPGPMPLPVIDLRSLPESEREHEARRLANEEAWRPFDLAAGPVIRVTLLRMGEQEHVLVVVMHHIVSDDRSIEVLLREVAALYDAFHRGEPSPLPPLPVQYADYALWQRTWLQDKELESRVGWWRQQLEGMPHALELPTDRPRPAHQSYRGAVWETRLPRALSDALRTFHRREGVTPFMTLLAATQVLLHRYSGQEDFALGTPVEGREQHGLEGLIGFFINTVVLRAQPNARLTFRELLARVKSSTLDAFSHQEVPFEKLVEVLQPQRDPSRSPLFQVMIVYQQGLELRGAMPGLSLRPLEVESRTARFELSLAFTDNPEGLGVSFEYNTDLFDESTVTRLAGHLQVLLEGIVARPEQTLAELPLLTSAERQKLLVEWNDTRAEPRSGARLHELVEAQVDRTPDAPAVSYEGRQLTYRELDERANQLAHHLRSLGVGPEVPVAVCMERSLEMVVGLLAILKAGGAWVPMDPSYPAERLAFMVKDAAAPVLLTQERLKPVLPASSGRVVCLDSGWEEIAREPGHRPRVAVAPEGAAYIIYTSGSTGRPKGALNTHEAIRNRLEWMQSAYGLTPRDAVLQKTPFGFDVSVWEFFWPLITGARLVMAIPGGHQDGAYLVRTIASERITTLHFVPSMLQVFLEQPGLESCAHLERIICSGEALPAELAQRCLERLPASLHNLYGPTEAAVDVTHWTCERGDSRRIVPIGRPISNLRIHILDAHLRPVPVGVPGELYIGGIGLARGYYRRPDLTAERFVADPIGTEPGARLYKTGDLARYLPGGEIEYLGRTDFQVKLRGFRIELGEIEASLGQYPTVREAVVVAREDVPGDKRLVGYVVPATGQVVDVAELRRHLQRQLPEYMVPAAFVVMNALPLSSNGKVERRALPAPSSSLEESRAHAPPRTRTEELLCGLFARLLRLERVGIHDDFFSLGGHSLLATRLVARVHETFGVELPLRAFFDAPTVARLAEQLDTLQHRPHEHGAVPPLRPAPRDGALPLSFAQQRLWFLDQWQPQSALYNIPAALEMEGELDVGVLERSFMELVQRHESLRTTLRQGEHGGEQLVHPGTTAPLTVVDLRELSAGEREQEARRLAIEEAHRPFDLTRGPLLRITLLQLEPQRHVLLLTLHHIVSDGWSMDVLLRELAALYDAFLRGEPSPLPALPVQYADYAAWQRSWLEGEVLEAQLAWWRQQLEGAPRGLELPTDKPRPALVTNRGAVSTRRLPGELSESLRAFHRREGVTPFMTYLAALQTLLYRYSGQDDFTVGTPVSGRGRPELEGLVGLFINTLVLRARLGANTPFRELLTRARESVLGAFSHQEVPFERLVEALQPERDLSRTPLFQVMLVYQQGLEMERALPGLTLRPLPVEGRTAKFDFTLYVTDGEQGLELGLEYNTDLFEATTAERMLGHLEVLLRAAIAQPEQRVSELPLLTEAERRQHLVEWNTPREGFARGPALHQRFEAQVARTPDAIAVTYEDQHLTYRQLDIRANQLAWRLRRMGVGPETLVGLCVERSLEMVVGLLAILKAGGAYVPMDPSYPAERLAFMLEDTAVPVLLTQAALQDKLPPHRASVVLLDDPREGFEGEPSHAPDAGTRPENLAYIIYTSGSTGRPKGVQIPHEQVVRLMSATEHWYHFDSRDVWTFFHSYAFDFSVWELWGALLYGGRVVVVPYWVSRSPDAFLALLRRERVTVLNQTPSAFRQLIHADATSTEAGELSLRYVIFGGEALEFASLRPWFSRHGEQKPQLVNMYGITETTVHVTYRPLCAADAEGASGSIVGVPIPDLQAFILDERLRPQPVGVPGELYIGGQGLARGYLHRPELTAERFVPHPFSQRPGERLYKTGDLARFRADGHIEYLGRTDLQVKIRGFRIELGEIETALAQHSTVREAVVVAREDVPGVKRLVGYVVPAVGRVTSAEELRNHLQQRLPDYMVPAAIVTMEALPLTSNGKVDRRALPVPEVERSARSSFVEPRTPVERQLADIWARVLRLEKVGIHDNFFALGGDSILSLQIIARAHRVGLRLTPKQLFQHQTIAELAPMATEVRAARGEQGPVVGPVPLTPIQRWFLERDLETPHHNNQAMVVELRQPVEAELLEQALDHLLAHHDALRLRLTRTASGWRQECAEPSSGGVVLRRVDASRMEQTAEELQRGLSLENGPLVAAALVEPGAGRTARLLLVIHHLAVDGVSWRTLLEDLGTACQQLQAGQPVALPPKSTSFKTWAERLVAHASSPAVAAELPFWLDEARARVRPLPRDGAGGDNTFASARGVTVSLDEEETRLLLQEVPSAYRARIDDVLLAALMQALAPWAGQSRLLVDLEGHGREDLFDDVDLSRTVGWFTSLYPALLEAPQTASPGDAVRAVREGLARIPGRGLGYGLLRYLREDEAARRLRALPAAEISFNYLGQFDTGARAEGPFALVRESAGPTIGAGERRPHVLEVGGFVLSGRLDLYISYSEALHSRETIQALATSFREALRRIIAGRASPDAAHRIPADFPLARLTQAELERILQKDPLVQDIYPLSPMQQGMLFHALLEPKVGMYLEQLTWTFHAPLQPDTFHRAMERLVERQPLLRTALYWEGLARPLQVVRPRAELPWLELDWRGVPPAEQRTRLEAFLTEDRSTGFELSHPPLMRLALIRLEEHVTHMVWTYHHVLMDGWSLGLLFQELFATYQALLSGEAPPQHSVPPFREYIAWLQRQDDMGAEVFWRRSLRDFTTPTPLPLARPPRENAAHLPPGERDLHLTAARTAELQAFAREHQLTLNTLVQATWGLVLGRYAGTQDALFGTTVAGRPPDLTDVESMVGLFINALPVRVRLEPHVPVLQWLKELQAWQVEMRQYEHSPLVKVQGWSEVPRGTSLFDSFLVFENYPVDASVIERGSTLAIRNVYFYERINYPLAAMVIPDRELLLRLGYDSARFTQEAIDQLLAHWRGALEAVLARPNQPLGELTLLTEEERRKVLVEWNDSRVDFPRDVLAHQLFEAQVARTPEAPAVSTGDSTLTYRELDARANQLAWHLRSLGVGPETRVGLCVERSHDLVIGMLAVLKAGGAWVPLDPSYPSERLAFMLADSEVPVLLTQEHLADELPSQSGFLVCLDTDWPQVATQSTEPLPPLGVPDNLAYVIYTSGSTGRPKGTLLTHRGLCNTALAAVREHGFGPDTRVLQFASLGFDASVCEVFASLLAGSCLHLAPRDSLLPGPPLHSLLRSRSISAVTLTPPSSPSSTPRASRAFSPSSPLARPALPTSPLAGPPVAASSTPTAPPRSPSAPPLSPASTLSSPPSAVPSPTPSSTSSTPAFSPSPLACPASSSSVARAWLAATSAVRTSPPSASSPIPSPKSLVLASTAPGTSFAGCPLAPWSSSAALTSR</sequence>
<dbReference type="CDD" id="cd19531">
    <property type="entry name" value="LCL_NRPS-like"/>
    <property type="match status" value="3"/>
</dbReference>
<dbReference type="Gene3D" id="1.10.1200.10">
    <property type="entry name" value="ACP-like"/>
    <property type="match status" value="3"/>
</dbReference>
<dbReference type="Gene3D" id="2.30.38.10">
    <property type="entry name" value="Luciferase, Domain 3"/>
    <property type="match status" value="3"/>
</dbReference>
<feature type="region of interest" description="Disordered" evidence="5">
    <location>
        <begin position="24"/>
        <end position="51"/>
    </location>
</feature>
<dbReference type="CDD" id="cd19543">
    <property type="entry name" value="DCL_NRPS"/>
    <property type="match status" value="1"/>
</dbReference>
<accession>A0ABY9WWJ3</accession>
<evidence type="ECO:0000256" key="2">
    <source>
        <dbReference type="ARBA" id="ARBA00022450"/>
    </source>
</evidence>
<dbReference type="InterPro" id="IPR001242">
    <property type="entry name" value="Condensation_dom"/>
</dbReference>
<dbReference type="InterPro" id="IPR045851">
    <property type="entry name" value="AMP-bd_C_sf"/>
</dbReference>
<comment type="cofactor">
    <cofactor evidence="1">
        <name>pantetheine 4'-phosphate</name>
        <dbReference type="ChEBI" id="CHEBI:47942"/>
    </cofactor>
</comment>
<dbReference type="PANTHER" id="PTHR45527:SF14">
    <property type="entry name" value="PLIPASTATIN SYNTHASE SUBUNIT B"/>
    <property type="match status" value="1"/>
</dbReference>
<dbReference type="NCBIfam" id="NF004282">
    <property type="entry name" value="PRK05691.1"/>
    <property type="match status" value="5"/>
</dbReference>
<organism evidence="7 8">
    <name type="scientific">Archangium minus</name>
    <dbReference type="NCBI Taxonomy" id="83450"/>
    <lineage>
        <taxon>Bacteria</taxon>
        <taxon>Pseudomonadati</taxon>
        <taxon>Myxococcota</taxon>
        <taxon>Myxococcia</taxon>
        <taxon>Myxococcales</taxon>
        <taxon>Cystobacterineae</taxon>
        <taxon>Archangiaceae</taxon>
        <taxon>Archangium</taxon>
    </lineage>
</organism>
<dbReference type="InterPro" id="IPR036736">
    <property type="entry name" value="ACP-like_sf"/>
</dbReference>
<gene>
    <name evidence="7" type="ORF">F0U60_27895</name>
</gene>
<keyword evidence="3" id="KW-0597">Phosphoprotein</keyword>
<dbReference type="Pfam" id="PF00668">
    <property type="entry name" value="Condensation"/>
    <property type="match status" value="5"/>
</dbReference>
<feature type="domain" description="Carrier" evidence="6">
    <location>
        <begin position="2092"/>
        <end position="2167"/>
    </location>
</feature>
<dbReference type="Gene3D" id="3.30.559.30">
    <property type="entry name" value="Nonribosomal peptide synthetase, condensation domain"/>
    <property type="match status" value="5"/>
</dbReference>
<reference evidence="7 8" key="1">
    <citation type="submission" date="2019-08" db="EMBL/GenBank/DDBJ databases">
        <title>Archangium and Cystobacter genomes.</title>
        <authorList>
            <person name="Chen I.-C.K."/>
            <person name="Wielgoss S."/>
        </authorList>
    </citation>
    <scope>NUCLEOTIDE SEQUENCE [LARGE SCALE GENOMIC DNA]</scope>
    <source>
        <strain evidence="7 8">Cbm 6</strain>
    </source>
</reference>
<dbReference type="Gene3D" id="3.40.50.12780">
    <property type="entry name" value="N-terminal domain of ligase-like"/>
    <property type="match status" value="1"/>
</dbReference>
<dbReference type="NCBIfam" id="TIGR01733">
    <property type="entry name" value="AA-adenyl-dom"/>
    <property type="match status" value="3"/>
</dbReference>
<dbReference type="InterPro" id="IPR020806">
    <property type="entry name" value="PKS_PP-bd"/>
</dbReference>
<dbReference type="NCBIfam" id="TIGR01720">
    <property type="entry name" value="NRPS-para261"/>
    <property type="match status" value="1"/>
</dbReference>
<keyword evidence="4" id="KW-0677">Repeat</keyword>
<dbReference type="CDD" id="cd17646">
    <property type="entry name" value="A_NRPS_AB3403-like"/>
    <property type="match status" value="1"/>
</dbReference>
<dbReference type="SUPFAM" id="SSF52777">
    <property type="entry name" value="CoA-dependent acyltransferases"/>
    <property type="match status" value="10"/>
</dbReference>
<dbReference type="CDD" id="cd19534">
    <property type="entry name" value="E_NRPS"/>
    <property type="match status" value="1"/>
</dbReference>
<dbReference type="SMART" id="SM00823">
    <property type="entry name" value="PKS_PP"/>
    <property type="match status" value="3"/>
</dbReference>
<dbReference type="NCBIfam" id="NF003417">
    <property type="entry name" value="PRK04813.1"/>
    <property type="match status" value="4"/>
</dbReference>
<dbReference type="InterPro" id="IPR023213">
    <property type="entry name" value="CAT-like_dom_sf"/>
</dbReference>
<protein>
    <submittedName>
        <fullName evidence="7">Amino acid adenylation domain-containing protein</fullName>
    </submittedName>
</protein>
<dbReference type="Gene3D" id="3.30.559.10">
    <property type="entry name" value="Chloramphenicol acetyltransferase-like domain"/>
    <property type="match status" value="5"/>
</dbReference>
<feature type="region of interest" description="Disordered" evidence="5">
    <location>
        <begin position="1102"/>
        <end position="1122"/>
    </location>
</feature>
<dbReference type="InterPro" id="IPR042099">
    <property type="entry name" value="ANL_N_sf"/>
</dbReference>
<evidence type="ECO:0000313" key="8">
    <source>
        <dbReference type="Proteomes" id="UP001611383"/>
    </source>
</evidence>
<evidence type="ECO:0000259" key="6">
    <source>
        <dbReference type="PROSITE" id="PS50075"/>
    </source>
</evidence>
<dbReference type="EMBL" id="CP043494">
    <property type="protein sequence ID" value="WNG47516.1"/>
    <property type="molecule type" value="Genomic_DNA"/>
</dbReference>
<dbReference type="Proteomes" id="UP001611383">
    <property type="component" value="Chromosome"/>
</dbReference>
<feature type="compositionally biased region" description="Low complexity" evidence="5">
    <location>
        <begin position="4406"/>
        <end position="4451"/>
    </location>
</feature>
<name>A0ABY9WWJ3_9BACT</name>
<dbReference type="InterPro" id="IPR010071">
    <property type="entry name" value="AA_adenyl_dom"/>
</dbReference>
<dbReference type="Pfam" id="PF00501">
    <property type="entry name" value="AMP-binding"/>
    <property type="match status" value="4"/>
</dbReference>
<feature type="region of interest" description="Disordered" evidence="5">
    <location>
        <begin position="4406"/>
        <end position="4496"/>
    </location>
</feature>
<feature type="domain" description="Carrier" evidence="6">
    <location>
        <begin position="1029"/>
        <end position="1104"/>
    </location>
</feature>